<gene>
    <name evidence="2" type="ORF">RM540_11135</name>
</gene>
<dbReference type="InterPro" id="IPR043519">
    <property type="entry name" value="NT_sf"/>
</dbReference>
<protein>
    <submittedName>
        <fullName evidence="2">Uncharacterized protein</fullName>
    </submittedName>
</protein>
<evidence type="ECO:0000313" key="3">
    <source>
        <dbReference type="Proteomes" id="UP001267426"/>
    </source>
</evidence>
<feature type="region of interest" description="Disordered" evidence="1">
    <location>
        <begin position="46"/>
        <end position="70"/>
    </location>
</feature>
<sequence>MPPNCAEIFTSVSGVSFDECWAQREVVDWGGVEVPVIGLRDLRRNKRASGRPKDMADLDELPTPPSAEGE</sequence>
<organism evidence="2 3">
    <name type="scientific">Rubrivirga litoralis</name>
    <dbReference type="NCBI Taxonomy" id="3075598"/>
    <lineage>
        <taxon>Bacteria</taxon>
        <taxon>Pseudomonadati</taxon>
        <taxon>Rhodothermota</taxon>
        <taxon>Rhodothermia</taxon>
        <taxon>Rhodothermales</taxon>
        <taxon>Rubricoccaceae</taxon>
        <taxon>Rubrivirga</taxon>
    </lineage>
</organism>
<dbReference type="RefSeq" id="WP_311664066.1">
    <property type="nucleotide sequence ID" value="NZ_JAVRHT010000025.1"/>
</dbReference>
<evidence type="ECO:0000313" key="2">
    <source>
        <dbReference type="EMBL" id="MDT0632301.1"/>
    </source>
</evidence>
<proteinExistence type="predicted"/>
<dbReference type="SUPFAM" id="SSF81301">
    <property type="entry name" value="Nucleotidyltransferase"/>
    <property type="match status" value="1"/>
</dbReference>
<dbReference type="EMBL" id="JAVRHT010000025">
    <property type="protein sequence ID" value="MDT0632301.1"/>
    <property type="molecule type" value="Genomic_DNA"/>
</dbReference>
<dbReference type="Proteomes" id="UP001267426">
    <property type="component" value="Unassembled WGS sequence"/>
</dbReference>
<keyword evidence="3" id="KW-1185">Reference proteome</keyword>
<comment type="caution">
    <text evidence="2">The sequence shown here is derived from an EMBL/GenBank/DDBJ whole genome shotgun (WGS) entry which is preliminary data.</text>
</comment>
<reference evidence="2 3" key="1">
    <citation type="submission" date="2023-09" db="EMBL/GenBank/DDBJ databases">
        <authorList>
            <person name="Rey-Velasco X."/>
        </authorList>
    </citation>
    <scope>NUCLEOTIDE SEQUENCE [LARGE SCALE GENOMIC DNA]</scope>
    <source>
        <strain evidence="2 3">F394</strain>
    </source>
</reference>
<name>A0ABU3BT03_9BACT</name>
<evidence type="ECO:0000256" key="1">
    <source>
        <dbReference type="SAM" id="MobiDB-lite"/>
    </source>
</evidence>
<accession>A0ABU3BT03</accession>
<dbReference type="Gene3D" id="3.30.460.40">
    <property type="match status" value="1"/>
</dbReference>